<organism evidence="1 2">
    <name type="scientific">Microcystis aeruginosa NIES-2520</name>
    <dbReference type="NCBI Taxonomy" id="2303982"/>
    <lineage>
        <taxon>Bacteria</taxon>
        <taxon>Bacillati</taxon>
        <taxon>Cyanobacteriota</taxon>
        <taxon>Cyanophyceae</taxon>
        <taxon>Oscillatoriophycideae</taxon>
        <taxon>Chroococcales</taxon>
        <taxon>Microcystaceae</taxon>
        <taxon>Microcystis</taxon>
    </lineage>
</organism>
<gene>
    <name evidence="1" type="ORF">MiTe_02784</name>
</gene>
<name>A0A5A5RS05_MICAE</name>
<dbReference type="Proteomes" id="UP000324917">
    <property type="component" value="Unassembled WGS sequence"/>
</dbReference>
<proteinExistence type="predicted"/>
<evidence type="ECO:0000313" key="1">
    <source>
        <dbReference type="EMBL" id="GCA75947.1"/>
    </source>
</evidence>
<sequence>MMDNSQDRNRALNYCQQALKFPQELGIPLIKDGEELLVKIQVTLEGN</sequence>
<dbReference type="AlphaFoldDB" id="A0A5A5RS05"/>
<comment type="caution">
    <text evidence="1">The sequence shown here is derived from an EMBL/GenBank/DDBJ whole genome shotgun (WGS) entry which is preliminary data.</text>
</comment>
<accession>A0A5A5RS05</accession>
<protein>
    <submittedName>
        <fullName evidence="1">Uncharacterized protein</fullName>
    </submittedName>
</protein>
<evidence type="ECO:0000313" key="2">
    <source>
        <dbReference type="Proteomes" id="UP000324917"/>
    </source>
</evidence>
<dbReference type="EMBL" id="BHVP01000054">
    <property type="protein sequence ID" value="GCA75947.1"/>
    <property type="molecule type" value="Genomic_DNA"/>
</dbReference>
<reference evidence="1 2" key="1">
    <citation type="submission" date="2018-09" db="EMBL/GenBank/DDBJ databases">
        <title>Evolutionary history of phycoerythrin pigmentation in the water bloom-forming cyanobacterium Microcystis aeruginosa.</title>
        <authorList>
            <person name="Tanabe Y."/>
            <person name="Tanabe Y."/>
            <person name="Yamaguchi H."/>
        </authorList>
    </citation>
    <scope>NUCLEOTIDE SEQUENCE [LARGE SCALE GENOMIC DNA]</scope>
    <source>
        <strain evidence="1 2">NIES-2520</strain>
    </source>
</reference>